<name>A0A7G9TCE6_PSEMX</name>
<evidence type="ECO:0000313" key="2">
    <source>
        <dbReference type="EMBL" id="QNN77771.1"/>
    </source>
</evidence>
<organism evidence="2 3">
    <name type="scientific">Pseudoxanthomonas mexicana</name>
    <dbReference type="NCBI Taxonomy" id="128785"/>
    <lineage>
        <taxon>Bacteria</taxon>
        <taxon>Pseudomonadati</taxon>
        <taxon>Pseudomonadota</taxon>
        <taxon>Gammaproteobacteria</taxon>
        <taxon>Lysobacterales</taxon>
        <taxon>Lysobacteraceae</taxon>
        <taxon>Pseudoxanthomonas</taxon>
    </lineage>
</organism>
<evidence type="ECO:0008006" key="4">
    <source>
        <dbReference type="Google" id="ProtNLM"/>
    </source>
</evidence>
<sequence length="169" mass="18501">MTQILTHTPLWVFGLFFGLVYLGYLQSRTRQVSRGRLIVLPLAMLAWSLYSVWSTFDAHLTALAAWACAWVAVVVIGLAWVPSRRVAYDVSTAQFTVPGSWMPLALMMGIFFFRYAVAVVQAVTPGILDTAPAAVVVAATYGVFSGLFMARALRLSGLLKSWQAAPRNA</sequence>
<dbReference type="Pfam" id="PF20327">
    <property type="entry name" value="DUF6622"/>
    <property type="match status" value="1"/>
</dbReference>
<evidence type="ECO:0000256" key="1">
    <source>
        <dbReference type="SAM" id="Phobius"/>
    </source>
</evidence>
<dbReference type="RefSeq" id="WP_187573290.1">
    <property type="nucleotide sequence ID" value="NZ_CP060731.1"/>
</dbReference>
<keyword evidence="1" id="KW-0472">Membrane</keyword>
<feature type="transmembrane region" description="Helical" evidence="1">
    <location>
        <begin position="6"/>
        <end position="25"/>
    </location>
</feature>
<dbReference type="GeneID" id="81472903"/>
<feature type="transmembrane region" description="Helical" evidence="1">
    <location>
        <begin position="130"/>
        <end position="150"/>
    </location>
</feature>
<dbReference type="AlphaFoldDB" id="A0A7G9TCE6"/>
<reference evidence="2 3" key="1">
    <citation type="submission" date="2020-08" db="EMBL/GenBank/DDBJ databases">
        <title>Streptomycin Non-resistant strain, P. mexicana.</title>
        <authorList>
            <person name="Ganesh-Kumar S."/>
            <person name="Zhe T."/>
            <person name="Yu Z."/>
            <person name="Min Y."/>
        </authorList>
    </citation>
    <scope>NUCLEOTIDE SEQUENCE [LARGE SCALE GENOMIC DNA]</scope>
    <source>
        <strain evidence="2 3">GTZY2</strain>
    </source>
</reference>
<dbReference type="InterPro" id="IPR046730">
    <property type="entry name" value="DUF6622"/>
</dbReference>
<keyword evidence="1" id="KW-1133">Transmembrane helix</keyword>
<dbReference type="Proteomes" id="UP000515838">
    <property type="component" value="Chromosome"/>
</dbReference>
<feature type="transmembrane region" description="Helical" evidence="1">
    <location>
        <begin position="101"/>
        <end position="124"/>
    </location>
</feature>
<gene>
    <name evidence="2" type="ORF">IAE60_18075</name>
</gene>
<dbReference type="EMBL" id="CP060731">
    <property type="protein sequence ID" value="QNN77771.1"/>
    <property type="molecule type" value="Genomic_DNA"/>
</dbReference>
<feature type="transmembrane region" description="Helical" evidence="1">
    <location>
        <begin position="62"/>
        <end position="81"/>
    </location>
</feature>
<proteinExistence type="predicted"/>
<accession>A0A7G9TCE6</accession>
<protein>
    <recommendedName>
        <fullName evidence="4">DUF1453 domain-containing protein</fullName>
    </recommendedName>
</protein>
<evidence type="ECO:0000313" key="3">
    <source>
        <dbReference type="Proteomes" id="UP000515838"/>
    </source>
</evidence>
<keyword evidence="1" id="KW-0812">Transmembrane</keyword>
<feature type="transmembrane region" description="Helical" evidence="1">
    <location>
        <begin position="37"/>
        <end position="56"/>
    </location>
</feature>